<evidence type="ECO:0000313" key="2">
    <source>
        <dbReference type="EMBL" id="MCW6035355.1"/>
    </source>
</evidence>
<dbReference type="Pfam" id="PF00535">
    <property type="entry name" value="Glycos_transf_2"/>
    <property type="match status" value="1"/>
</dbReference>
<dbReference type="PANTHER" id="PTHR43685">
    <property type="entry name" value="GLYCOSYLTRANSFERASE"/>
    <property type="match status" value="1"/>
</dbReference>
<evidence type="ECO:0000259" key="1">
    <source>
        <dbReference type="Pfam" id="PF00535"/>
    </source>
</evidence>
<dbReference type="SUPFAM" id="SSF53448">
    <property type="entry name" value="Nucleotide-diphospho-sugar transferases"/>
    <property type="match status" value="1"/>
</dbReference>
<reference evidence="2 3" key="1">
    <citation type="submission" date="2021-08" db="EMBL/GenBank/DDBJ databases">
        <title>Draft genome sequence of Spirulina subsalsa with high tolerance to salinity and hype-accumulation of phycocyanin.</title>
        <authorList>
            <person name="Pei H."/>
            <person name="Jiang L."/>
        </authorList>
    </citation>
    <scope>NUCLEOTIDE SEQUENCE [LARGE SCALE GENOMIC DNA]</scope>
    <source>
        <strain evidence="2 3">FACHB-351</strain>
    </source>
</reference>
<dbReference type="Gene3D" id="3.90.550.10">
    <property type="entry name" value="Spore Coat Polysaccharide Biosynthesis Protein SpsA, Chain A"/>
    <property type="match status" value="1"/>
</dbReference>
<dbReference type="InterPro" id="IPR029044">
    <property type="entry name" value="Nucleotide-diphossugar_trans"/>
</dbReference>
<protein>
    <submittedName>
        <fullName evidence="2">Glycosyltransferase</fullName>
    </submittedName>
</protein>
<organism evidence="2 3">
    <name type="scientific">Spirulina subsalsa FACHB-351</name>
    <dbReference type="NCBI Taxonomy" id="234711"/>
    <lineage>
        <taxon>Bacteria</taxon>
        <taxon>Bacillati</taxon>
        <taxon>Cyanobacteriota</taxon>
        <taxon>Cyanophyceae</taxon>
        <taxon>Spirulinales</taxon>
        <taxon>Spirulinaceae</taxon>
        <taxon>Spirulina</taxon>
    </lineage>
</organism>
<dbReference type="InterPro" id="IPR050834">
    <property type="entry name" value="Glycosyltransf_2"/>
</dbReference>
<dbReference type="InterPro" id="IPR001173">
    <property type="entry name" value="Glyco_trans_2-like"/>
</dbReference>
<proteinExistence type="predicted"/>
<sequence length="332" mass="38797">MTISEPLVSVVIPTYNRAYILERTIQTVLSQTYQNFEIIVVDDASTDNTPQLMKRWADSRIQYIRYEPNRGVCVARNIGMNTAQGEYIALLDSDDQWSSQKLEKQLSGFNKPEVGAVYCWSYFIGIFNEIKRLRISEARGNLRENLLYRNFIGSASTIMFKREVLEKGIYFNPELPFCEDWDFFIQLAKHYEFEVIREGLLYYSDDLGQKDRATTKSSMITEGFIKFLNHYHTQLPEGYKNIGTLTLDQKSVCFFRLGQTLICHGQRSNHLQGVQLGCKYLKFSYGIAPYKLRFLYHYLSSLMGGDFYVKMNDLEKSIRQNLGKLKFWKKSR</sequence>
<gene>
    <name evidence="2" type="ORF">K4A83_03575</name>
</gene>
<comment type="caution">
    <text evidence="2">The sequence shown here is derived from an EMBL/GenBank/DDBJ whole genome shotgun (WGS) entry which is preliminary data.</text>
</comment>
<dbReference type="EMBL" id="JAIHOM010000012">
    <property type="protein sequence ID" value="MCW6035355.1"/>
    <property type="molecule type" value="Genomic_DNA"/>
</dbReference>
<dbReference type="RefSeq" id="WP_265263039.1">
    <property type="nucleotide sequence ID" value="NZ_JAIHOM010000012.1"/>
</dbReference>
<accession>A0ABT3L1L4</accession>
<keyword evidence="3" id="KW-1185">Reference proteome</keyword>
<dbReference type="PANTHER" id="PTHR43685:SF2">
    <property type="entry name" value="GLYCOSYLTRANSFERASE 2-LIKE DOMAIN-CONTAINING PROTEIN"/>
    <property type="match status" value="1"/>
</dbReference>
<name>A0ABT3L1L4_9CYAN</name>
<feature type="domain" description="Glycosyltransferase 2-like" evidence="1">
    <location>
        <begin position="9"/>
        <end position="167"/>
    </location>
</feature>
<dbReference type="Proteomes" id="UP001526426">
    <property type="component" value="Unassembled WGS sequence"/>
</dbReference>
<evidence type="ECO:0000313" key="3">
    <source>
        <dbReference type="Proteomes" id="UP001526426"/>
    </source>
</evidence>